<reference evidence="1 2" key="1">
    <citation type="journal article" date="2014" name="Nat. Genet.">
        <title>Genome and transcriptome of the porcine whipworm Trichuris suis.</title>
        <authorList>
            <person name="Jex A.R."/>
            <person name="Nejsum P."/>
            <person name="Schwarz E.M."/>
            <person name="Hu L."/>
            <person name="Young N.D."/>
            <person name="Hall R.S."/>
            <person name="Korhonen P.K."/>
            <person name="Liao S."/>
            <person name="Thamsborg S."/>
            <person name="Xia J."/>
            <person name="Xu P."/>
            <person name="Wang S."/>
            <person name="Scheerlinck J.P."/>
            <person name="Hofmann A."/>
            <person name="Sternberg P.W."/>
            <person name="Wang J."/>
            <person name="Gasser R.B."/>
        </authorList>
    </citation>
    <scope>NUCLEOTIDE SEQUENCE [LARGE SCALE GENOMIC DNA]</scope>
    <source>
        <strain evidence="1">DCEP-RM93M</strain>
    </source>
</reference>
<proteinExistence type="predicted"/>
<sequence>MTDDETETPLPWMPNAVYAASRYDRLKIQIMWPPASRLVIGRMKYDQGDICLRRAMSLKDIHEPRV</sequence>
<evidence type="ECO:0000313" key="1">
    <source>
        <dbReference type="EMBL" id="KFD56859.1"/>
    </source>
</evidence>
<protein>
    <submittedName>
        <fullName evidence="1">Uncharacterized protein</fullName>
    </submittedName>
</protein>
<organism evidence="1 2">
    <name type="scientific">Trichuris suis</name>
    <name type="common">pig whipworm</name>
    <dbReference type="NCBI Taxonomy" id="68888"/>
    <lineage>
        <taxon>Eukaryota</taxon>
        <taxon>Metazoa</taxon>
        <taxon>Ecdysozoa</taxon>
        <taxon>Nematoda</taxon>
        <taxon>Enoplea</taxon>
        <taxon>Dorylaimia</taxon>
        <taxon>Trichinellida</taxon>
        <taxon>Trichuridae</taxon>
        <taxon>Trichuris</taxon>
    </lineage>
</organism>
<evidence type="ECO:0000313" key="2">
    <source>
        <dbReference type="Proteomes" id="UP000030764"/>
    </source>
</evidence>
<accession>A0A085MI13</accession>
<dbReference type="AlphaFoldDB" id="A0A085MI13"/>
<keyword evidence="2" id="KW-1185">Reference proteome</keyword>
<gene>
    <name evidence="1" type="ORF">M513_02116</name>
</gene>
<dbReference type="EMBL" id="KL363191">
    <property type="protein sequence ID" value="KFD56859.1"/>
    <property type="molecule type" value="Genomic_DNA"/>
</dbReference>
<dbReference type="Proteomes" id="UP000030764">
    <property type="component" value="Unassembled WGS sequence"/>
</dbReference>
<name>A0A085MI13_9BILA</name>